<gene>
    <name evidence="2" type="ORF">PXEA_LOCUS21202</name>
</gene>
<evidence type="ECO:0000313" key="3">
    <source>
        <dbReference type="Proteomes" id="UP000784294"/>
    </source>
</evidence>
<name>A0A448X4E8_9PLAT</name>
<sequence>MQAVYAAVWCHSDVQVDTIIKTALFGSGGPSEQAWGQQVSGRQVQLGRMRKSCKHETEEESGEERAEERAGKVKSVGV</sequence>
<dbReference type="AlphaFoldDB" id="A0A448X4E8"/>
<dbReference type="EMBL" id="CAAALY010089658">
    <property type="protein sequence ID" value="VEL27762.1"/>
    <property type="molecule type" value="Genomic_DNA"/>
</dbReference>
<evidence type="ECO:0000313" key="2">
    <source>
        <dbReference type="EMBL" id="VEL27762.1"/>
    </source>
</evidence>
<keyword evidence="3" id="KW-1185">Reference proteome</keyword>
<protein>
    <submittedName>
        <fullName evidence="2">Uncharacterized protein</fullName>
    </submittedName>
</protein>
<feature type="region of interest" description="Disordered" evidence="1">
    <location>
        <begin position="47"/>
        <end position="78"/>
    </location>
</feature>
<proteinExistence type="predicted"/>
<comment type="caution">
    <text evidence="2">The sequence shown here is derived from an EMBL/GenBank/DDBJ whole genome shotgun (WGS) entry which is preliminary data.</text>
</comment>
<reference evidence="2" key="1">
    <citation type="submission" date="2018-11" db="EMBL/GenBank/DDBJ databases">
        <authorList>
            <consortium name="Pathogen Informatics"/>
        </authorList>
    </citation>
    <scope>NUCLEOTIDE SEQUENCE</scope>
</reference>
<accession>A0A448X4E8</accession>
<organism evidence="2 3">
    <name type="scientific">Protopolystoma xenopodis</name>
    <dbReference type="NCBI Taxonomy" id="117903"/>
    <lineage>
        <taxon>Eukaryota</taxon>
        <taxon>Metazoa</taxon>
        <taxon>Spiralia</taxon>
        <taxon>Lophotrochozoa</taxon>
        <taxon>Platyhelminthes</taxon>
        <taxon>Monogenea</taxon>
        <taxon>Polyopisthocotylea</taxon>
        <taxon>Polystomatidea</taxon>
        <taxon>Polystomatidae</taxon>
        <taxon>Protopolystoma</taxon>
    </lineage>
</organism>
<evidence type="ECO:0000256" key="1">
    <source>
        <dbReference type="SAM" id="MobiDB-lite"/>
    </source>
</evidence>
<dbReference type="Proteomes" id="UP000784294">
    <property type="component" value="Unassembled WGS sequence"/>
</dbReference>